<evidence type="ECO:0000256" key="3">
    <source>
        <dbReference type="ARBA" id="ARBA00022741"/>
    </source>
</evidence>
<keyword evidence="6" id="KW-0067">ATP-binding</keyword>
<evidence type="ECO:0000256" key="13">
    <source>
        <dbReference type="ARBA" id="ARBA00048954"/>
    </source>
</evidence>
<dbReference type="SUPFAM" id="SSF52540">
    <property type="entry name" value="P-loop containing nucleoside triphosphate hydrolases"/>
    <property type="match status" value="1"/>
</dbReference>
<dbReference type="Proteomes" id="UP000294613">
    <property type="component" value="Unassembled WGS sequence"/>
</dbReference>
<keyword evidence="10" id="KW-0413">Isomerase</keyword>
<dbReference type="Gene3D" id="3.40.50.300">
    <property type="entry name" value="P-loop containing nucleotide triphosphate hydrolases"/>
    <property type="match status" value="2"/>
</dbReference>
<dbReference type="GO" id="GO:0051536">
    <property type="term" value="F:iron-sulfur cluster binding"/>
    <property type="evidence" value="ECO:0007669"/>
    <property type="project" value="UniProtKB-KW"/>
</dbReference>
<keyword evidence="7" id="KW-0408">Iron</keyword>
<reference evidence="15 18" key="1">
    <citation type="journal article" date="2018" name="Int. J. Syst. Evol. Microbiol.">
        <title>Draft Genome Sequence of Faecalimonas umbilicata JCM 30896T, an Acetate-Producing Bacterium Isolated from Human Feces.</title>
        <authorList>
            <person name="Sakamoto M."/>
            <person name="Ikeyama N."/>
            <person name="Yuki M."/>
            <person name="Ohkuma M."/>
        </authorList>
    </citation>
    <scope>NUCLEOTIDE SEQUENCE [LARGE SCALE GENOMIC DNA]</scope>
    <source>
        <strain evidence="15 18">EGH7</strain>
    </source>
</reference>
<keyword evidence="4" id="KW-0378">Hydrolase</keyword>
<dbReference type="InterPro" id="IPR027417">
    <property type="entry name" value="P-loop_NTPase"/>
</dbReference>
<evidence type="ECO:0000256" key="9">
    <source>
        <dbReference type="ARBA" id="ARBA00023125"/>
    </source>
</evidence>
<evidence type="ECO:0000313" key="18">
    <source>
        <dbReference type="Proteomes" id="UP000702954"/>
    </source>
</evidence>
<evidence type="ECO:0000256" key="5">
    <source>
        <dbReference type="ARBA" id="ARBA00022806"/>
    </source>
</evidence>
<comment type="similarity">
    <text evidence="11">Belongs to the helicase family. DinG subfamily.</text>
</comment>
<accession>A0A4R3JJ32</accession>
<evidence type="ECO:0000256" key="7">
    <source>
        <dbReference type="ARBA" id="ARBA00023004"/>
    </source>
</evidence>
<proteinExistence type="inferred from homology"/>
<comment type="catalytic activity">
    <reaction evidence="13">
        <text>ATP + H2O = ADP + phosphate + H(+)</text>
        <dbReference type="Rhea" id="RHEA:13065"/>
        <dbReference type="ChEBI" id="CHEBI:15377"/>
        <dbReference type="ChEBI" id="CHEBI:15378"/>
        <dbReference type="ChEBI" id="CHEBI:30616"/>
        <dbReference type="ChEBI" id="CHEBI:43474"/>
        <dbReference type="ChEBI" id="CHEBI:456216"/>
        <dbReference type="EC" id="5.6.2.3"/>
    </reaction>
</comment>
<dbReference type="PROSITE" id="PS51193">
    <property type="entry name" value="HELICASE_ATP_BIND_2"/>
    <property type="match status" value="1"/>
</dbReference>
<comment type="caution">
    <text evidence="16">The sequence shown here is derived from an EMBL/GenBank/DDBJ whole genome shotgun (WGS) entry which is preliminary data.</text>
</comment>
<dbReference type="AlphaFoldDB" id="A0A4R3JJ32"/>
<evidence type="ECO:0000256" key="6">
    <source>
        <dbReference type="ARBA" id="ARBA00022840"/>
    </source>
</evidence>
<dbReference type="Pfam" id="PF06733">
    <property type="entry name" value="DEAD_2"/>
    <property type="match status" value="1"/>
</dbReference>
<evidence type="ECO:0000256" key="4">
    <source>
        <dbReference type="ARBA" id="ARBA00022801"/>
    </source>
</evidence>
<organism evidence="16 17">
    <name type="scientific">Faecalimonas umbilicata</name>
    <dbReference type="NCBI Taxonomy" id="1912855"/>
    <lineage>
        <taxon>Bacteria</taxon>
        <taxon>Bacillati</taxon>
        <taxon>Bacillota</taxon>
        <taxon>Clostridia</taxon>
        <taxon>Lachnospirales</taxon>
        <taxon>Lachnospiraceae</taxon>
        <taxon>Faecalimonas</taxon>
    </lineage>
</organism>
<sequence>MALDFWYNEAEKKEQDEKWKQDFKNIGGDVYSFFIDTAIEKGYENREGQWDMSFEITDAMKNRQHIVVEAGVGIGKTFAYIVPLLYYHKRYKKPIVIATSTIALQEQLAADIKIIEDIIGYYPDIVLAKGQNHFLCKYRCDAYFLCEKDETIRKIYAEIEKGGCQKADWDIYIPDNIWNQINVKEFNPVFCRQNCVHKDYCFYYSLRHELLTTNGIILCNQDLLTINLRKRHNFSKEIITDRFQFVVIDEAHNLEGKVRNSYTTEVSYISLQRTVEQARKIARGLGNTIDKKLKRYYKHLDSVFDSLNLQVKDQDRIAKKENREIERYYLDRNIPALQGLKDCVHDIFLEVSMQFGVDDSYRNKDYDAELEALELQEEFWTAMLKEECEDIFWMTLNGKGKKGIVLANCPKDVNKLTERLFFSDADFTTILTSATITSGVGEDYEEGYKYFIANTNFPMEKGFIAEPKYSPFNYDEHAMIYYTEDMPHPSHERKRFIERGIDEIVRILEISKGKALILFTAKSDMLEVYEGLKERVPYRVLMQNGSASQSDTIAEFKKDVNSVLLGTGTYWEGISVEGIALSNLIIFKLPFPVPEPIIDYKTSICQDGLMEVLVPEMIIKLKQGIGRLIRSEKDFGIVSIIDSRVGEKSKAKYKRNIWEALPIKNRTSDFDEIEEFYNLLNSGKKEDVCLQKRNR</sequence>
<keyword evidence="3" id="KW-0547">Nucleotide-binding</keyword>
<keyword evidence="2" id="KW-0479">Metal-binding</keyword>
<protein>
    <recommendedName>
        <fullName evidence="12">DNA 5'-3' helicase</fullName>
        <ecNumber evidence="12">5.6.2.3</ecNumber>
    </recommendedName>
</protein>
<keyword evidence="5 16" id="KW-0347">Helicase</keyword>
<dbReference type="GO" id="GO:0005524">
    <property type="term" value="F:ATP binding"/>
    <property type="evidence" value="ECO:0007669"/>
    <property type="project" value="UniProtKB-KW"/>
</dbReference>
<evidence type="ECO:0000259" key="14">
    <source>
        <dbReference type="PROSITE" id="PS51193"/>
    </source>
</evidence>
<dbReference type="GO" id="GO:0043139">
    <property type="term" value="F:5'-3' DNA helicase activity"/>
    <property type="evidence" value="ECO:0007669"/>
    <property type="project" value="UniProtKB-EC"/>
</dbReference>
<evidence type="ECO:0000256" key="12">
    <source>
        <dbReference type="ARBA" id="ARBA00044969"/>
    </source>
</evidence>
<evidence type="ECO:0000256" key="10">
    <source>
        <dbReference type="ARBA" id="ARBA00023235"/>
    </source>
</evidence>
<dbReference type="SMART" id="SM00491">
    <property type="entry name" value="HELICc2"/>
    <property type="match status" value="1"/>
</dbReference>
<dbReference type="EMBL" id="BHEO01000008">
    <property type="protein sequence ID" value="GBU05668.1"/>
    <property type="molecule type" value="Genomic_DNA"/>
</dbReference>
<reference evidence="16 17" key="2">
    <citation type="submission" date="2019-03" db="EMBL/GenBank/DDBJ databases">
        <title>Genomic Encyclopedia of Type Strains, Phase IV (KMG-IV): sequencing the most valuable type-strain genomes for metagenomic binning, comparative biology and taxonomic classification.</title>
        <authorList>
            <person name="Goeker M."/>
        </authorList>
    </citation>
    <scope>NUCLEOTIDE SEQUENCE [LARGE SCALE GENOMIC DNA]</scope>
    <source>
        <strain evidence="16 17">DSM 103426</strain>
    </source>
</reference>
<dbReference type="PANTHER" id="PTHR11472:SF34">
    <property type="entry name" value="REGULATOR OF TELOMERE ELONGATION HELICASE 1"/>
    <property type="match status" value="1"/>
</dbReference>
<dbReference type="GO" id="GO:0006281">
    <property type="term" value="P:DNA repair"/>
    <property type="evidence" value="ECO:0007669"/>
    <property type="project" value="TreeGrafter"/>
</dbReference>
<name>A0A4R3JJ32_9FIRM</name>
<evidence type="ECO:0000256" key="11">
    <source>
        <dbReference type="ARBA" id="ARBA00038058"/>
    </source>
</evidence>
<dbReference type="Pfam" id="PF00270">
    <property type="entry name" value="DEAD"/>
    <property type="match status" value="1"/>
</dbReference>
<dbReference type="GO" id="GO:0046872">
    <property type="term" value="F:metal ion binding"/>
    <property type="evidence" value="ECO:0007669"/>
    <property type="project" value="UniProtKB-KW"/>
</dbReference>
<dbReference type="InterPro" id="IPR014001">
    <property type="entry name" value="Helicase_ATP-bd"/>
</dbReference>
<dbReference type="PANTHER" id="PTHR11472">
    <property type="entry name" value="DNA REPAIR DEAD HELICASE RAD3/XP-D SUBFAMILY MEMBER"/>
    <property type="match status" value="1"/>
</dbReference>
<dbReference type="EC" id="5.6.2.3" evidence="12"/>
<evidence type="ECO:0000313" key="15">
    <source>
        <dbReference type="EMBL" id="GBU05668.1"/>
    </source>
</evidence>
<dbReference type="InterPro" id="IPR014013">
    <property type="entry name" value="Helic_SF1/SF2_ATP-bd_DinG/Rad3"/>
</dbReference>
<evidence type="ECO:0000313" key="17">
    <source>
        <dbReference type="Proteomes" id="UP000294613"/>
    </source>
</evidence>
<dbReference type="Pfam" id="PF13307">
    <property type="entry name" value="Helicase_C_2"/>
    <property type="match status" value="1"/>
</dbReference>
<evidence type="ECO:0000256" key="2">
    <source>
        <dbReference type="ARBA" id="ARBA00022723"/>
    </source>
</evidence>
<keyword evidence="18" id="KW-1185">Reference proteome</keyword>
<gene>
    <name evidence="16" type="ORF">EDD74_12040</name>
    <name evidence="15" type="ORF">FAEUMB_22090</name>
</gene>
<dbReference type="Proteomes" id="UP000702954">
    <property type="component" value="Unassembled WGS sequence"/>
</dbReference>
<feature type="domain" description="Helicase ATP-binding" evidence="14">
    <location>
        <begin position="35"/>
        <end position="329"/>
    </location>
</feature>
<dbReference type="GO" id="GO:0016818">
    <property type="term" value="F:hydrolase activity, acting on acid anhydrides, in phosphorus-containing anhydrides"/>
    <property type="evidence" value="ECO:0007669"/>
    <property type="project" value="InterPro"/>
</dbReference>
<dbReference type="InterPro" id="IPR045028">
    <property type="entry name" value="DinG/Rad3-like"/>
</dbReference>
<dbReference type="EMBL" id="SLZV01000020">
    <property type="protein sequence ID" value="TCS66076.1"/>
    <property type="molecule type" value="Genomic_DNA"/>
</dbReference>
<dbReference type="InterPro" id="IPR006555">
    <property type="entry name" value="ATP-dep_Helicase_C"/>
</dbReference>
<evidence type="ECO:0000256" key="1">
    <source>
        <dbReference type="ARBA" id="ARBA00001966"/>
    </source>
</evidence>
<comment type="cofactor">
    <cofactor evidence="1">
        <name>[4Fe-4S] cluster</name>
        <dbReference type="ChEBI" id="CHEBI:49883"/>
    </cofactor>
</comment>
<keyword evidence="9" id="KW-0238">DNA-binding</keyword>
<keyword evidence="8" id="KW-0411">Iron-sulfur</keyword>
<evidence type="ECO:0000313" key="16">
    <source>
        <dbReference type="EMBL" id="TCS66076.1"/>
    </source>
</evidence>
<dbReference type="SMART" id="SM00487">
    <property type="entry name" value="DEXDc"/>
    <property type="match status" value="1"/>
</dbReference>
<dbReference type="RefSeq" id="WP_116441931.1">
    <property type="nucleotide sequence ID" value="NZ_BHEO01000008.1"/>
</dbReference>
<dbReference type="GO" id="GO:0003677">
    <property type="term" value="F:DNA binding"/>
    <property type="evidence" value="ECO:0007669"/>
    <property type="project" value="UniProtKB-KW"/>
</dbReference>
<dbReference type="InterPro" id="IPR011545">
    <property type="entry name" value="DEAD/DEAH_box_helicase_dom"/>
</dbReference>
<evidence type="ECO:0000256" key="8">
    <source>
        <dbReference type="ARBA" id="ARBA00023014"/>
    </source>
</evidence>
<dbReference type="InterPro" id="IPR010614">
    <property type="entry name" value="RAD3-like_helicase_DEAD"/>
</dbReference>